<evidence type="ECO:0000313" key="2">
    <source>
        <dbReference type="Proteomes" id="UP000297535"/>
    </source>
</evidence>
<proteinExistence type="predicted"/>
<dbReference type="Proteomes" id="UP000297535">
    <property type="component" value="Unassembled WGS sequence"/>
</dbReference>
<dbReference type="AlphaFoldDB" id="A0A4Z0NFM7"/>
<evidence type="ECO:0000313" key="1">
    <source>
        <dbReference type="EMBL" id="TGD94566.1"/>
    </source>
</evidence>
<protein>
    <recommendedName>
        <fullName evidence="3">HTH arsR-type domain-containing protein</fullName>
    </recommendedName>
</protein>
<dbReference type="EMBL" id="SRLB01000043">
    <property type="protein sequence ID" value="TGD94566.1"/>
    <property type="molecule type" value="Genomic_DNA"/>
</dbReference>
<keyword evidence="2" id="KW-1185">Reference proteome</keyword>
<dbReference type="RefSeq" id="WP_135419363.1">
    <property type="nucleotide sequence ID" value="NZ_SRLB01000043.1"/>
</dbReference>
<reference evidence="1 2" key="1">
    <citation type="submission" date="2019-04" db="EMBL/GenBank/DDBJ databases">
        <authorList>
            <person name="Feng G."/>
            <person name="Zhu H."/>
        </authorList>
    </citation>
    <scope>NUCLEOTIDE SEQUENCE [LARGE SCALE GENOMIC DNA]</scope>
    <source>
        <strain evidence="1 2">6HR-1</strain>
    </source>
</reference>
<comment type="caution">
    <text evidence="1">The sequence shown here is derived from an EMBL/GenBank/DDBJ whole genome shotgun (WGS) entry which is preliminary data.</text>
</comment>
<name>A0A4Z0NFM7_9HYPH</name>
<gene>
    <name evidence="1" type="ORF">EU555_31915</name>
</gene>
<accession>A0A4Z0NFM7</accession>
<sequence length="128" mass="14922">MEPSRPLAKRRLLQAIETALGEADILRNLEIAELQKKISVLSQEKRFLTFTCLLHQKKPLTSQEIATKIKDQHSNVQRNLHVLVAEKIFLVERDPITGIHRFSINRRLTNFMSEFFRGDQTKNLSQKE</sequence>
<organism evidence="1 2">
    <name type="scientific">Methylobacterium nonmethylotrophicum</name>
    <dbReference type="NCBI Taxonomy" id="1141884"/>
    <lineage>
        <taxon>Bacteria</taxon>
        <taxon>Pseudomonadati</taxon>
        <taxon>Pseudomonadota</taxon>
        <taxon>Alphaproteobacteria</taxon>
        <taxon>Hyphomicrobiales</taxon>
        <taxon>Methylobacteriaceae</taxon>
        <taxon>Methylobacterium</taxon>
    </lineage>
</organism>
<evidence type="ECO:0008006" key="3">
    <source>
        <dbReference type="Google" id="ProtNLM"/>
    </source>
</evidence>